<organism evidence="1 2">
    <name type="scientific">Corticimicrobacter populi</name>
    <dbReference type="NCBI Taxonomy" id="2175229"/>
    <lineage>
        <taxon>Bacteria</taxon>
        <taxon>Pseudomonadati</taxon>
        <taxon>Pseudomonadota</taxon>
        <taxon>Betaproteobacteria</taxon>
        <taxon>Burkholderiales</taxon>
        <taxon>Alcaligenaceae</taxon>
        <taxon>Corticimicrobacter</taxon>
    </lineage>
</organism>
<evidence type="ECO:0000313" key="1">
    <source>
        <dbReference type="EMBL" id="PWF21560.1"/>
    </source>
</evidence>
<gene>
    <name evidence="1" type="ORF">DD235_15035</name>
</gene>
<reference evidence="2" key="1">
    <citation type="submission" date="2018-05" db="EMBL/GenBank/DDBJ databases">
        <authorList>
            <person name="Li Y."/>
        </authorList>
    </citation>
    <scope>NUCLEOTIDE SEQUENCE [LARGE SCALE GENOMIC DNA]</scope>
    <source>
        <strain evidence="2">3d-2-2</strain>
    </source>
</reference>
<sequence>MADKARHQARREQLAILYGDPLQDGEKPIEPSALHTITLMMSMAYALDQCEGATTGRLEHARTLGLQLLLEGGESQVEAQAMLDIAINAIQAETRKHAAAPADPLVCQTWLALLEEEVEYIRTLVRA</sequence>
<dbReference type="Proteomes" id="UP000245212">
    <property type="component" value="Unassembled WGS sequence"/>
</dbReference>
<accession>A0A2V1JZG8</accession>
<keyword evidence="2" id="KW-1185">Reference proteome</keyword>
<comment type="caution">
    <text evidence="1">The sequence shown here is derived from an EMBL/GenBank/DDBJ whole genome shotgun (WGS) entry which is preliminary data.</text>
</comment>
<proteinExistence type="predicted"/>
<dbReference type="EMBL" id="QETA01000007">
    <property type="protein sequence ID" value="PWF21560.1"/>
    <property type="molecule type" value="Genomic_DNA"/>
</dbReference>
<dbReference type="AlphaFoldDB" id="A0A2V1JZG8"/>
<name>A0A2V1JZG8_9BURK</name>
<dbReference type="RefSeq" id="WP_109062903.1">
    <property type="nucleotide sequence ID" value="NZ_QETA01000007.1"/>
</dbReference>
<protein>
    <submittedName>
        <fullName evidence="1">Uncharacterized protein</fullName>
    </submittedName>
</protein>
<evidence type="ECO:0000313" key="2">
    <source>
        <dbReference type="Proteomes" id="UP000245212"/>
    </source>
</evidence>